<dbReference type="CDD" id="cd07505">
    <property type="entry name" value="HAD_BPGM-like"/>
    <property type="match status" value="1"/>
</dbReference>
<dbReference type="InterPro" id="IPR023198">
    <property type="entry name" value="PGP-like_dom2"/>
</dbReference>
<comment type="caution">
    <text evidence="1">The sequence shown here is derived from an EMBL/GenBank/DDBJ whole genome shotgun (WGS) entry which is preliminary data.</text>
</comment>
<sequence>MCTAGLEERAGEGGRALLPGAVFWDMDGTLIDSEPYWHQVEIDLARRYGGRWDETLGWRMSGTPLPVVARVMREHGLQLPAEDVPALLIEGVARMEKEHMPWIEGARDLLSSLARAGVPSVLVTTSPRRMARALVDQAPDGAFAAFVCGDDDLPKKPDPAPYLYAASLVGIEKGEMAQTIALEDSETGIRSAAASGATTLAFTGATPGDRRPGPEAASFDTYVGMTAGKLGGFLPGRSPLPRATR</sequence>
<dbReference type="PANTHER" id="PTHR43481">
    <property type="entry name" value="FRUCTOSE-1-PHOSPHATE PHOSPHATASE"/>
    <property type="match status" value="1"/>
</dbReference>
<dbReference type="SUPFAM" id="SSF56784">
    <property type="entry name" value="HAD-like"/>
    <property type="match status" value="1"/>
</dbReference>
<dbReference type="Pfam" id="PF00702">
    <property type="entry name" value="Hydrolase"/>
    <property type="match status" value="1"/>
</dbReference>
<dbReference type="PANTHER" id="PTHR43481:SF4">
    <property type="entry name" value="GLYCEROL-1-PHOSPHATE PHOSPHOHYDROLASE 1-RELATED"/>
    <property type="match status" value="1"/>
</dbReference>
<accession>A0ABU8ZM75</accession>
<dbReference type="RefSeq" id="WP_340468856.1">
    <property type="nucleotide sequence ID" value="NZ_JBANBB010000001.1"/>
</dbReference>
<dbReference type="Proteomes" id="UP001373159">
    <property type="component" value="Unassembled WGS sequence"/>
</dbReference>
<dbReference type="SFLD" id="SFLDG01129">
    <property type="entry name" value="C1.5:_HAD__Beta-PGM__Phosphata"/>
    <property type="match status" value="1"/>
</dbReference>
<proteinExistence type="predicted"/>
<organism evidence="1 2">
    <name type="scientific">Bifidobacterium favimelis</name>
    <dbReference type="NCBI Taxonomy" id="3122979"/>
    <lineage>
        <taxon>Bacteria</taxon>
        <taxon>Bacillati</taxon>
        <taxon>Actinomycetota</taxon>
        <taxon>Actinomycetes</taxon>
        <taxon>Bifidobacteriales</taxon>
        <taxon>Bifidobacteriaceae</taxon>
        <taxon>Bifidobacterium</taxon>
    </lineage>
</organism>
<dbReference type="InterPro" id="IPR023214">
    <property type="entry name" value="HAD_sf"/>
</dbReference>
<evidence type="ECO:0000313" key="1">
    <source>
        <dbReference type="EMBL" id="MEK0306346.1"/>
    </source>
</evidence>
<protein>
    <submittedName>
        <fullName evidence="1">HAD family phosphatase</fullName>
    </submittedName>
</protein>
<dbReference type="Gene3D" id="1.10.150.240">
    <property type="entry name" value="Putative phosphatase, domain 2"/>
    <property type="match status" value="1"/>
</dbReference>
<dbReference type="InterPro" id="IPR051806">
    <property type="entry name" value="HAD-like_SPP"/>
</dbReference>
<name>A0ABU8ZM75_9BIFI</name>
<gene>
    <name evidence="1" type="ORF">V8P97_02520</name>
</gene>
<reference evidence="1 2" key="1">
    <citation type="submission" date="2024-02" db="EMBL/GenBank/DDBJ databases">
        <title>Bifidobacterium honeyensis sp. nov., isolated from the comb honey.</title>
        <authorList>
            <person name="Liu W."/>
            <person name="Li Y."/>
        </authorList>
    </citation>
    <scope>NUCLEOTIDE SEQUENCE [LARGE SCALE GENOMIC DNA]</scope>
    <source>
        <strain evidence="1 2">IMAU50988</strain>
    </source>
</reference>
<evidence type="ECO:0000313" key="2">
    <source>
        <dbReference type="Proteomes" id="UP001373159"/>
    </source>
</evidence>
<dbReference type="EMBL" id="JBANBB010000001">
    <property type="protein sequence ID" value="MEK0306346.1"/>
    <property type="molecule type" value="Genomic_DNA"/>
</dbReference>
<dbReference type="InterPro" id="IPR036412">
    <property type="entry name" value="HAD-like_sf"/>
</dbReference>
<keyword evidence="2" id="KW-1185">Reference proteome</keyword>
<dbReference type="SFLD" id="SFLDS00003">
    <property type="entry name" value="Haloacid_Dehalogenase"/>
    <property type="match status" value="1"/>
</dbReference>
<dbReference type="Gene3D" id="3.40.50.1000">
    <property type="entry name" value="HAD superfamily/HAD-like"/>
    <property type="match status" value="1"/>
</dbReference>